<sequence>MGACSDGIRRVEFPQKVEQHAGDISEEKWRSKWGQGGVQGCWDRQDCTSYHDSYNTSEESKERGATMGHSLAAGDFVDIYSPTVKGWNDSLAAADVSGVNYAGEVKAKGSKEMGSPHLHTGAEFFLELAKSDQISGETKDILAQFAELIEVMNKEDVANILSYFRVKKACAGPGQTQKWNIHIMFNPLSPSPWTQKLTAEANALRIGSEKTDIEIGTFGVQDLRQATCRALKVLQAQQIFGAPPPSALERQLQVRCAGARGIAMTARGAKVLLAVLGAERNLLRLRCGLGVSFSASSQGFGSCSESPGCAVRLAGGGVQLSPKIFTDIVRRFSRLTCFSPRLPAGTIGCFARLSCFIPASCGAPQRHCDELPSTTLSSFISGTPCRAASTALRFSGVAGAAINDELRLFYVDALQEAGLGPAASGHSPAGASGLAAGRQGSKSCTSRVAGASEVREARADSDLLEGWRRAVRSVHGDCVARAGREACGCCRAPRDAAKREAMLRLAAADADRGGARCPGKMRVAALESVVGQARPPEEARLRCRTSGFRRGAARGPSGVWTSYLASLASITSGIDALHGVADVEDQDAIGSGSSQKETLHSDIAHLTGTRADVPLEGVGRTHLLQSERGRKSRPEPVCVSRPNRWTRESWAPAAGGVEARPAAPEPAGTDPSVVALQLVLPHVPEGVLLRALQETGRDPDAALEALLAASASAAAGACPAPVEEEQPAQQPAARAATADRPGSPAPAAAAAERAAAADERRAAAASEQRPAPAPARQEDRPQAPAWQPMLRAAGAPGAKKSLYDLQTDRLKAALGPSPAASTAGAGAPPSQDFHKGGGKGRVGGS</sequence>
<feature type="compositionally biased region" description="Low complexity" evidence="1">
    <location>
        <begin position="718"/>
        <end position="754"/>
    </location>
</feature>
<protein>
    <submittedName>
        <fullName evidence="2">Uncharacterized protein</fullName>
    </submittedName>
</protein>
<keyword evidence="3" id="KW-1185">Reference proteome</keyword>
<organism evidence="2 3">
    <name type="scientific">Prorocentrum cordatum</name>
    <dbReference type="NCBI Taxonomy" id="2364126"/>
    <lineage>
        <taxon>Eukaryota</taxon>
        <taxon>Sar</taxon>
        <taxon>Alveolata</taxon>
        <taxon>Dinophyceae</taxon>
        <taxon>Prorocentrales</taxon>
        <taxon>Prorocentraceae</taxon>
        <taxon>Prorocentrum</taxon>
    </lineage>
</organism>
<evidence type="ECO:0000313" key="2">
    <source>
        <dbReference type="EMBL" id="CAK0874319.1"/>
    </source>
</evidence>
<dbReference type="Proteomes" id="UP001189429">
    <property type="component" value="Unassembled WGS sequence"/>
</dbReference>
<evidence type="ECO:0000313" key="3">
    <source>
        <dbReference type="Proteomes" id="UP001189429"/>
    </source>
</evidence>
<accession>A0ABN9VLW2</accession>
<feature type="compositionally biased region" description="Basic and acidic residues" evidence="1">
    <location>
        <begin position="625"/>
        <end position="634"/>
    </location>
</feature>
<feature type="region of interest" description="Disordered" evidence="1">
    <location>
        <begin position="649"/>
        <end position="669"/>
    </location>
</feature>
<name>A0ABN9VLW2_9DINO</name>
<gene>
    <name evidence="2" type="ORF">PCOR1329_LOCUS59275</name>
</gene>
<feature type="region of interest" description="Disordered" evidence="1">
    <location>
        <begin position="813"/>
        <end position="845"/>
    </location>
</feature>
<proteinExistence type="predicted"/>
<comment type="caution">
    <text evidence="2">The sequence shown here is derived from an EMBL/GenBank/DDBJ whole genome shotgun (WGS) entry which is preliminary data.</text>
</comment>
<reference evidence="2" key="1">
    <citation type="submission" date="2023-10" db="EMBL/GenBank/DDBJ databases">
        <authorList>
            <person name="Chen Y."/>
            <person name="Shah S."/>
            <person name="Dougan E. K."/>
            <person name="Thang M."/>
            <person name="Chan C."/>
        </authorList>
    </citation>
    <scope>NUCLEOTIDE SEQUENCE [LARGE SCALE GENOMIC DNA]</scope>
</reference>
<dbReference type="EMBL" id="CAUYUJ010017386">
    <property type="protein sequence ID" value="CAK0874319.1"/>
    <property type="molecule type" value="Genomic_DNA"/>
</dbReference>
<evidence type="ECO:0000256" key="1">
    <source>
        <dbReference type="SAM" id="MobiDB-lite"/>
    </source>
</evidence>
<feature type="compositionally biased region" description="Low complexity" evidence="1">
    <location>
        <begin position="813"/>
        <end position="830"/>
    </location>
</feature>
<feature type="region of interest" description="Disordered" evidence="1">
    <location>
        <begin position="622"/>
        <end position="641"/>
    </location>
</feature>
<feature type="region of interest" description="Disordered" evidence="1">
    <location>
        <begin position="718"/>
        <end position="782"/>
    </location>
</feature>